<dbReference type="AlphaFoldDB" id="A0AAD9JE93"/>
<dbReference type="Proteomes" id="UP001208570">
    <property type="component" value="Unassembled WGS sequence"/>
</dbReference>
<dbReference type="Pfam" id="PF06119">
    <property type="entry name" value="NIDO"/>
    <property type="match status" value="1"/>
</dbReference>
<comment type="caution">
    <text evidence="2">The sequence shown here is derived from an EMBL/GenBank/DDBJ whole genome shotgun (WGS) entry which is preliminary data.</text>
</comment>
<protein>
    <recommendedName>
        <fullName evidence="1">NIDO domain-containing protein</fullName>
    </recommendedName>
</protein>
<proteinExistence type="predicted"/>
<evidence type="ECO:0000259" key="1">
    <source>
        <dbReference type="Pfam" id="PF06119"/>
    </source>
</evidence>
<name>A0AAD9JE93_9ANNE</name>
<dbReference type="EMBL" id="JAODUP010000359">
    <property type="protein sequence ID" value="KAK2151548.1"/>
    <property type="molecule type" value="Genomic_DNA"/>
</dbReference>
<dbReference type="InterPro" id="IPR003886">
    <property type="entry name" value="NIDO_dom"/>
</dbReference>
<accession>A0AAD9JE93</accession>
<organism evidence="2 3">
    <name type="scientific">Paralvinella palmiformis</name>
    <dbReference type="NCBI Taxonomy" id="53620"/>
    <lineage>
        <taxon>Eukaryota</taxon>
        <taxon>Metazoa</taxon>
        <taxon>Spiralia</taxon>
        <taxon>Lophotrochozoa</taxon>
        <taxon>Annelida</taxon>
        <taxon>Polychaeta</taxon>
        <taxon>Sedentaria</taxon>
        <taxon>Canalipalpata</taxon>
        <taxon>Terebellida</taxon>
        <taxon>Terebelliformia</taxon>
        <taxon>Alvinellidae</taxon>
        <taxon>Paralvinella</taxon>
    </lineage>
</organism>
<feature type="domain" description="NIDO" evidence="1">
    <location>
        <begin position="36"/>
        <end position="90"/>
    </location>
</feature>
<keyword evidence="3" id="KW-1185">Reference proteome</keyword>
<gene>
    <name evidence="2" type="ORF">LSH36_359g00055</name>
</gene>
<evidence type="ECO:0000313" key="2">
    <source>
        <dbReference type="EMBL" id="KAK2151548.1"/>
    </source>
</evidence>
<reference evidence="2" key="1">
    <citation type="journal article" date="2023" name="Mol. Biol. Evol.">
        <title>Third-Generation Sequencing Reveals the Adaptive Role of the Epigenome in Three Deep-Sea Polychaetes.</title>
        <authorList>
            <person name="Perez M."/>
            <person name="Aroh O."/>
            <person name="Sun Y."/>
            <person name="Lan Y."/>
            <person name="Juniper S.K."/>
            <person name="Young C.R."/>
            <person name="Angers B."/>
            <person name="Qian P.Y."/>
        </authorList>
    </citation>
    <scope>NUCLEOTIDE SEQUENCE</scope>
    <source>
        <strain evidence="2">P08H-3</strain>
    </source>
</reference>
<sequence>MSEPPRKMETGNLQVNLVKELDVVLLIERDSEAVGERFTPEVAFIATWQNVIVKTGFLGWRNTFQLVFPNDGTRSITVFNYGLMTALSDTKFAGVYIIDREESHLPRSNYYDILFWEEIESFPYYYLTKDGRQEHLAIGEKRFEWRTIRSPTCQYWLGYNPNVGAKELSLYVGPYYNGKMFGMCQNDNGILVDDWKDCSFPPQNADVGAIAERCSCPLYDNTCIMILYEI</sequence>
<dbReference type="GO" id="GO:0007160">
    <property type="term" value="P:cell-matrix adhesion"/>
    <property type="evidence" value="ECO:0007669"/>
    <property type="project" value="InterPro"/>
</dbReference>
<evidence type="ECO:0000313" key="3">
    <source>
        <dbReference type="Proteomes" id="UP001208570"/>
    </source>
</evidence>